<dbReference type="SUPFAM" id="SSF52540">
    <property type="entry name" value="P-loop containing nucleoside triphosphate hydrolases"/>
    <property type="match status" value="1"/>
</dbReference>
<evidence type="ECO:0000313" key="2">
    <source>
        <dbReference type="Proteomes" id="UP001138997"/>
    </source>
</evidence>
<gene>
    <name evidence="1" type="ORF">LR394_31105</name>
</gene>
<comment type="caution">
    <text evidence="1">The sequence shown here is derived from an EMBL/GenBank/DDBJ whole genome shotgun (WGS) entry which is preliminary data.</text>
</comment>
<dbReference type="GO" id="GO:0006044">
    <property type="term" value="P:N-acetylglucosamine metabolic process"/>
    <property type="evidence" value="ECO:0007669"/>
    <property type="project" value="TreeGrafter"/>
</dbReference>
<dbReference type="InterPro" id="IPR051135">
    <property type="entry name" value="Gal/GlcNAc/GalNAc_ST"/>
</dbReference>
<dbReference type="Gene3D" id="3.40.50.300">
    <property type="entry name" value="P-loop containing nucleotide triphosphate hydrolases"/>
    <property type="match status" value="1"/>
</dbReference>
<dbReference type="PANTHER" id="PTHR10704">
    <property type="entry name" value="CARBOHYDRATE SULFOTRANSFERASE"/>
    <property type="match status" value="1"/>
</dbReference>
<name>A0A9X1T367_9ACTN</name>
<dbReference type="Proteomes" id="UP001138997">
    <property type="component" value="Unassembled WGS sequence"/>
</dbReference>
<dbReference type="RefSeq" id="WP_231448160.1">
    <property type="nucleotide sequence ID" value="NZ_JAJOMB010000021.1"/>
</dbReference>
<dbReference type="EMBL" id="JAJOMB010000021">
    <property type="protein sequence ID" value="MCD5315358.1"/>
    <property type="molecule type" value="Genomic_DNA"/>
</dbReference>
<dbReference type="Pfam" id="PF13469">
    <property type="entry name" value="Sulfotransfer_3"/>
    <property type="match status" value="1"/>
</dbReference>
<protein>
    <submittedName>
        <fullName evidence="1">Sulfotransferase</fullName>
    </submittedName>
</protein>
<keyword evidence="2" id="KW-1185">Reference proteome</keyword>
<organism evidence="1 2">
    <name type="scientific">Kineosporia babensis</name>
    <dbReference type="NCBI Taxonomy" id="499548"/>
    <lineage>
        <taxon>Bacteria</taxon>
        <taxon>Bacillati</taxon>
        <taxon>Actinomycetota</taxon>
        <taxon>Actinomycetes</taxon>
        <taxon>Kineosporiales</taxon>
        <taxon>Kineosporiaceae</taxon>
        <taxon>Kineosporia</taxon>
    </lineage>
</organism>
<sequence>MATARKPVVVTGMPRSGTSWVGKMLQLSGEVVYVNEPMNPSRPPGRSPGVLNADVEHYFHYIPGSDQARWRAAFARTLSLRYSLLPELRRNRSAGDLMRAAKYCTEFGRGRLTGRTALLDDPYASVSAGWLASEFDATVVVLVRDPVTLVASWQKLGWVVDPAELLNQPALMADHLEPERERLSRAARSGDPVEQIIAVWRAVYLAVLGQADAGRVLLRRYEDLAAQPVPAFENLYRDCGLTYDQATRAAVQQATGADTGNSGAFQWSGLSRTAFRPMDSAAKLREPVGLPDSVVDQVRSGTEDVLGRLSR</sequence>
<dbReference type="AlphaFoldDB" id="A0A9X1T367"/>
<evidence type="ECO:0000313" key="1">
    <source>
        <dbReference type="EMBL" id="MCD5315358.1"/>
    </source>
</evidence>
<dbReference type="InterPro" id="IPR027417">
    <property type="entry name" value="P-loop_NTPase"/>
</dbReference>
<reference evidence="1" key="1">
    <citation type="submission" date="2021-11" db="EMBL/GenBank/DDBJ databases">
        <title>Streptomyces corallinus and Kineosporia corallina sp. nov., two new coral-derived marine actinobacteria.</title>
        <authorList>
            <person name="Buangrab K."/>
            <person name="Sutthacheep M."/>
            <person name="Yeemin T."/>
            <person name="Harunari E."/>
            <person name="Igarashi Y."/>
            <person name="Sripreechasak P."/>
            <person name="Kanchanasin P."/>
            <person name="Tanasupawat S."/>
            <person name="Phongsopitanun W."/>
        </authorList>
    </citation>
    <scope>NUCLEOTIDE SEQUENCE</scope>
    <source>
        <strain evidence="1">JCM 31032</strain>
    </source>
</reference>
<dbReference type="GO" id="GO:0006790">
    <property type="term" value="P:sulfur compound metabolic process"/>
    <property type="evidence" value="ECO:0007669"/>
    <property type="project" value="TreeGrafter"/>
</dbReference>
<dbReference type="GO" id="GO:0001517">
    <property type="term" value="F:N-acetylglucosamine 6-O-sulfotransferase activity"/>
    <property type="evidence" value="ECO:0007669"/>
    <property type="project" value="TreeGrafter"/>
</dbReference>
<proteinExistence type="predicted"/>
<dbReference type="PANTHER" id="PTHR10704:SF44">
    <property type="entry name" value="LD35051P-RELATED"/>
    <property type="match status" value="1"/>
</dbReference>
<accession>A0A9X1T367</accession>